<evidence type="ECO:0000313" key="4">
    <source>
        <dbReference type="Proteomes" id="UP000217785"/>
    </source>
</evidence>
<reference evidence="4" key="1">
    <citation type="submission" date="2017-07" db="EMBL/GenBank/DDBJ databases">
        <title>Draft genome sequence of Effusibacillus lacus strain skLN1.</title>
        <authorList>
            <person name="Watanabe M."/>
            <person name="Kojima H."/>
            <person name="Fukui M."/>
        </authorList>
    </citation>
    <scope>NUCLEOTIDE SEQUENCE [LARGE SCALE GENOMIC DNA]</scope>
    <source>
        <strain evidence="4">skLN1</strain>
    </source>
</reference>
<dbReference type="SUPFAM" id="SSF48452">
    <property type="entry name" value="TPR-like"/>
    <property type="match status" value="1"/>
</dbReference>
<keyword evidence="2" id="KW-0812">Transmembrane</keyword>
<proteinExistence type="predicted"/>
<keyword evidence="4" id="KW-1185">Reference proteome</keyword>
<dbReference type="AlphaFoldDB" id="A0A292YTG0"/>
<sequence length="214" mass="24095">MKKVAGFLVFLAAGILVYGSLGATGVLPESNWDPVAFLLGVCGLAATIAGIGFALYGYYNINHAEKIIEQKLRVKLEEFKQEAHEESIKMQEALQKLITGYNMEFNVKNIDAAISLYEQAVQTYPKVYNGFTALAYAYWNHKNDLVLAKEYFDLALQYSPNSYQALFDLARFSASNGELLSAYNYLKRALDINPDSYRDIEPDPAFHPVRNHYP</sequence>
<dbReference type="EMBL" id="BDUF01000121">
    <property type="protein sequence ID" value="GAX92043.1"/>
    <property type="molecule type" value="Genomic_DNA"/>
</dbReference>
<evidence type="ECO:0000256" key="1">
    <source>
        <dbReference type="PROSITE-ProRule" id="PRU00339"/>
    </source>
</evidence>
<comment type="caution">
    <text evidence="3">The sequence shown here is derived from an EMBL/GenBank/DDBJ whole genome shotgun (WGS) entry which is preliminary data.</text>
</comment>
<keyword evidence="2" id="KW-0472">Membrane</keyword>
<dbReference type="RefSeq" id="WP_096184434.1">
    <property type="nucleotide sequence ID" value="NZ_BDUF01000121.1"/>
</dbReference>
<name>A0A292YTG0_9BACL</name>
<evidence type="ECO:0000313" key="3">
    <source>
        <dbReference type="EMBL" id="GAX92043.1"/>
    </source>
</evidence>
<keyword evidence="2" id="KW-1133">Transmembrane helix</keyword>
<accession>A0A292YTG0</accession>
<dbReference type="PROSITE" id="PS50005">
    <property type="entry name" value="TPR"/>
    <property type="match status" value="1"/>
</dbReference>
<organism evidence="3 4">
    <name type="scientific">Effusibacillus lacus</name>
    <dbReference type="NCBI Taxonomy" id="1348429"/>
    <lineage>
        <taxon>Bacteria</taxon>
        <taxon>Bacillati</taxon>
        <taxon>Bacillota</taxon>
        <taxon>Bacilli</taxon>
        <taxon>Bacillales</taxon>
        <taxon>Alicyclobacillaceae</taxon>
        <taxon>Effusibacillus</taxon>
    </lineage>
</organism>
<gene>
    <name evidence="3" type="ORF">EFBL_3734</name>
</gene>
<keyword evidence="1" id="KW-0802">TPR repeat</keyword>
<dbReference type="InterPro" id="IPR019734">
    <property type="entry name" value="TPR_rpt"/>
</dbReference>
<dbReference type="InterPro" id="IPR011990">
    <property type="entry name" value="TPR-like_helical_dom_sf"/>
</dbReference>
<dbReference type="Gene3D" id="1.25.40.10">
    <property type="entry name" value="Tetratricopeptide repeat domain"/>
    <property type="match status" value="1"/>
</dbReference>
<protein>
    <submittedName>
        <fullName evidence="3">Uncharacterized protein</fullName>
    </submittedName>
</protein>
<dbReference type="Proteomes" id="UP000217785">
    <property type="component" value="Unassembled WGS sequence"/>
</dbReference>
<feature type="transmembrane region" description="Helical" evidence="2">
    <location>
        <begin position="35"/>
        <end position="59"/>
    </location>
</feature>
<dbReference type="Pfam" id="PF13181">
    <property type="entry name" value="TPR_8"/>
    <property type="match status" value="1"/>
</dbReference>
<feature type="repeat" description="TPR" evidence="1">
    <location>
        <begin position="163"/>
        <end position="196"/>
    </location>
</feature>
<evidence type="ECO:0000256" key="2">
    <source>
        <dbReference type="SAM" id="Phobius"/>
    </source>
</evidence>